<evidence type="ECO:0000313" key="2">
    <source>
        <dbReference type="Proteomes" id="UP000019380"/>
    </source>
</evidence>
<protein>
    <submittedName>
        <fullName evidence="1">Uncharacterized protein</fullName>
    </submittedName>
</protein>
<name>W6PH51_9BACE</name>
<gene>
    <name evidence="1" type="ORF">BN890_9180</name>
</gene>
<dbReference type="AlphaFoldDB" id="W6PH51"/>
<dbReference type="Proteomes" id="UP000019380">
    <property type="component" value="Unassembled WGS sequence"/>
</dbReference>
<accession>W6PH51</accession>
<dbReference type="EMBL" id="CBXG010000014">
    <property type="protein sequence ID" value="CDM03365.1"/>
    <property type="molecule type" value="Genomic_DNA"/>
</dbReference>
<reference evidence="1 2" key="1">
    <citation type="submission" date="2013-12" db="EMBL/GenBank/DDBJ databases">
        <title>Improved hybrid genome assemblies of Bacteroides xylanisolvens SD CC 1b and Bacteroides xylanisolvens SD CC 2a using Illumina and 454 Sequencing.</title>
        <authorList>
            <person name="Ramaraj T."/>
            <person name="Sundararajan A."/>
            <person name="Mudge J."/>
            <person name="Schilkey F.D."/>
            <person name="Delvecchio V."/>
            <person name="Donlon M."/>
            <person name="Ziemer C."/>
        </authorList>
    </citation>
    <scope>NUCLEOTIDE SEQUENCE [LARGE SCALE GENOMIC DNA]</scope>
</reference>
<sequence length="37" mass="4380">MDDKRKFLGFVSNLIPFETKFIDEGEDTPYLCLRLLD</sequence>
<organism evidence="1 2">
    <name type="scientific">Bacteroides xylanisolvens SD CC 1b</name>
    <dbReference type="NCBI Taxonomy" id="702447"/>
    <lineage>
        <taxon>Bacteria</taxon>
        <taxon>Pseudomonadati</taxon>
        <taxon>Bacteroidota</taxon>
        <taxon>Bacteroidia</taxon>
        <taxon>Bacteroidales</taxon>
        <taxon>Bacteroidaceae</taxon>
        <taxon>Bacteroides</taxon>
    </lineage>
</organism>
<evidence type="ECO:0000313" key="1">
    <source>
        <dbReference type="EMBL" id="CDM03365.1"/>
    </source>
</evidence>
<comment type="caution">
    <text evidence="1">The sequence shown here is derived from an EMBL/GenBank/DDBJ whole genome shotgun (WGS) entry which is preliminary data.</text>
</comment>
<proteinExistence type="predicted"/>